<gene>
    <name evidence="4" type="ORF">ACFQ2N_11115</name>
</gene>
<keyword evidence="4" id="KW-0540">Nuclease</keyword>
<sequence>MHGLKRVKNRREDGVSAIPWDRLEALLAEYYAGQGYHVEHVGTGRTAKRFDGGIDLKLRKEDQYVLVQCKGWNAYQVPHNEVHQLIGLVVNEGATGAILVTAGEFTRAAIDAAAKGGHVQLVDGDALREMLEPLLEPEDLLRRAYGLPGADGAGAGLGQMRPAPDRRGQGKARLGRGRTGAAAGVGGAGLGRRLALALLSIAIFLLAPFLAMNVLRSGLGSLVPGSSGLEAVTDGVVPPEVSPSKNRASPAADTAPRPQTEEEIRESQRKAEEAMKVIEATTPEV</sequence>
<name>A0ABW3LX12_9GAMM</name>
<dbReference type="InterPro" id="IPR011856">
    <property type="entry name" value="tRNA_endonuc-like_dom_sf"/>
</dbReference>
<dbReference type="EMBL" id="JBHTKN010000007">
    <property type="protein sequence ID" value="MFD1042891.1"/>
    <property type="molecule type" value="Genomic_DNA"/>
</dbReference>
<keyword evidence="2" id="KW-1133">Transmembrane helix</keyword>
<dbReference type="InterPro" id="IPR007560">
    <property type="entry name" value="Restrct_endonuc_IV_Mrr"/>
</dbReference>
<keyword evidence="5" id="KW-1185">Reference proteome</keyword>
<evidence type="ECO:0000256" key="2">
    <source>
        <dbReference type="SAM" id="Phobius"/>
    </source>
</evidence>
<dbReference type="Pfam" id="PF04471">
    <property type="entry name" value="Mrr_cat"/>
    <property type="match status" value="1"/>
</dbReference>
<dbReference type="GO" id="GO:0004519">
    <property type="term" value="F:endonuclease activity"/>
    <property type="evidence" value="ECO:0007669"/>
    <property type="project" value="UniProtKB-KW"/>
</dbReference>
<keyword evidence="2" id="KW-0472">Membrane</keyword>
<evidence type="ECO:0000259" key="3">
    <source>
        <dbReference type="Pfam" id="PF04471"/>
    </source>
</evidence>
<feature type="compositionally biased region" description="Basic and acidic residues" evidence="1">
    <location>
        <begin position="259"/>
        <end position="276"/>
    </location>
</feature>
<dbReference type="PANTHER" id="PTHR30015">
    <property type="entry name" value="MRR RESTRICTION SYSTEM PROTEIN"/>
    <property type="match status" value="1"/>
</dbReference>
<dbReference type="Proteomes" id="UP001597033">
    <property type="component" value="Unassembled WGS sequence"/>
</dbReference>
<protein>
    <submittedName>
        <fullName evidence="4">Restriction endonuclease</fullName>
    </submittedName>
</protein>
<feature type="region of interest" description="Disordered" evidence="1">
    <location>
        <begin position="155"/>
        <end position="178"/>
    </location>
</feature>
<reference evidence="5" key="1">
    <citation type="journal article" date="2019" name="Int. J. Syst. Evol. Microbiol.">
        <title>The Global Catalogue of Microorganisms (GCM) 10K type strain sequencing project: providing services to taxonomists for standard genome sequencing and annotation.</title>
        <authorList>
            <consortium name="The Broad Institute Genomics Platform"/>
            <consortium name="The Broad Institute Genome Sequencing Center for Infectious Disease"/>
            <person name="Wu L."/>
            <person name="Ma J."/>
        </authorList>
    </citation>
    <scope>NUCLEOTIDE SEQUENCE [LARGE SCALE GENOMIC DNA]</scope>
    <source>
        <strain evidence="5">CCUG 55854</strain>
    </source>
</reference>
<organism evidence="4 5">
    <name type="scientific">Pseudoxanthomonas kaohsiungensis</name>
    <dbReference type="NCBI Taxonomy" id="283923"/>
    <lineage>
        <taxon>Bacteria</taxon>
        <taxon>Pseudomonadati</taxon>
        <taxon>Pseudomonadota</taxon>
        <taxon>Gammaproteobacteria</taxon>
        <taxon>Lysobacterales</taxon>
        <taxon>Lysobacteraceae</taxon>
        <taxon>Pseudoxanthomonas</taxon>
    </lineage>
</organism>
<comment type="caution">
    <text evidence="4">The sequence shown here is derived from an EMBL/GenBank/DDBJ whole genome shotgun (WGS) entry which is preliminary data.</text>
</comment>
<keyword evidence="4" id="KW-0378">Hydrolase</keyword>
<feature type="transmembrane region" description="Helical" evidence="2">
    <location>
        <begin position="194"/>
        <end position="215"/>
    </location>
</feature>
<evidence type="ECO:0000313" key="5">
    <source>
        <dbReference type="Proteomes" id="UP001597033"/>
    </source>
</evidence>
<dbReference type="Gene3D" id="3.40.1350.10">
    <property type="match status" value="1"/>
</dbReference>
<dbReference type="PANTHER" id="PTHR30015:SF7">
    <property type="entry name" value="TYPE IV METHYL-DIRECTED RESTRICTION ENZYME ECOKMRR"/>
    <property type="match status" value="1"/>
</dbReference>
<dbReference type="InterPro" id="IPR052906">
    <property type="entry name" value="Type_IV_Methyl-Rstrct_Enzyme"/>
</dbReference>
<evidence type="ECO:0000256" key="1">
    <source>
        <dbReference type="SAM" id="MobiDB-lite"/>
    </source>
</evidence>
<dbReference type="RefSeq" id="WP_162375285.1">
    <property type="nucleotide sequence ID" value="NZ_JAYRDL010000032.1"/>
</dbReference>
<evidence type="ECO:0000313" key="4">
    <source>
        <dbReference type="EMBL" id="MFD1042891.1"/>
    </source>
</evidence>
<dbReference type="SUPFAM" id="SSF52980">
    <property type="entry name" value="Restriction endonuclease-like"/>
    <property type="match status" value="1"/>
</dbReference>
<keyword evidence="4" id="KW-0255">Endonuclease</keyword>
<feature type="domain" description="Restriction endonuclease type IV Mrr" evidence="3">
    <location>
        <begin position="17"/>
        <end position="131"/>
    </location>
</feature>
<feature type="region of interest" description="Disordered" evidence="1">
    <location>
        <begin position="234"/>
        <end position="285"/>
    </location>
</feature>
<keyword evidence="2" id="KW-0812">Transmembrane</keyword>
<proteinExistence type="predicted"/>
<dbReference type="InterPro" id="IPR011335">
    <property type="entry name" value="Restrct_endonuc-II-like"/>
</dbReference>
<accession>A0ABW3LX12</accession>